<dbReference type="OrthoDB" id="1393708at2"/>
<reference evidence="3 4" key="1">
    <citation type="submission" date="2018-06" db="EMBL/GenBank/DDBJ databases">
        <title>Echinicola strongylocentroti sp. nov., isolated from a sea urchin Strongylocentrotus intermedius.</title>
        <authorList>
            <person name="Bae S.S."/>
        </authorList>
    </citation>
    <scope>NUCLEOTIDE SEQUENCE [LARGE SCALE GENOMIC DNA]</scope>
    <source>
        <strain evidence="3 4">MEBiC08714</strain>
    </source>
</reference>
<dbReference type="Proteomes" id="UP000248688">
    <property type="component" value="Chromosome"/>
</dbReference>
<proteinExistence type="predicted"/>
<evidence type="ECO:0000313" key="3">
    <source>
        <dbReference type="EMBL" id="AWW32942.1"/>
    </source>
</evidence>
<dbReference type="InterPro" id="IPR006680">
    <property type="entry name" value="Amidohydro-rel"/>
</dbReference>
<dbReference type="Pfam" id="PF01979">
    <property type="entry name" value="Amidohydro_1"/>
    <property type="match status" value="1"/>
</dbReference>
<dbReference type="PANTHER" id="PTHR43135">
    <property type="entry name" value="ALPHA-D-RIBOSE 1-METHYLPHOSPHONATE 5-TRIPHOSPHATE DIPHOSPHATASE"/>
    <property type="match status" value="1"/>
</dbReference>
<keyword evidence="3" id="KW-0378">Hydrolase</keyword>
<dbReference type="SUPFAM" id="SSF51338">
    <property type="entry name" value="Composite domain of metallo-dependent hydrolases"/>
    <property type="match status" value="1"/>
</dbReference>
<evidence type="ECO:0000256" key="1">
    <source>
        <dbReference type="SAM" id="MobiDB-lite"/>
    </source>
</evidence>
<feature type="domain" description="Amidohydrolase-related" evidence="2">
    <location>
        <begin position="332"/>
        <end position="428"/>
    </location>
</feature>
<dbReference type="AlphaFoldDB" id="A0A2Z4IP98"/>
<dbReference type="InterPro" id="IPR051781">
    <property type="entry name" value="Metallo-dep_Hydrolase"/>
</dbReference>
<protein>
    <submittedName>
        <fullName evidence="3">Amidohydrolase</fullName>
    </submittedName>
</protein>
<dbReference type="GO" id="GO:0016810">
    <property type="term" value="F:hydrolase activity, acting on carbon-nitrogen (but not peptide) bonds"/>
    <property type="evidence" value="ECO:0007669"/>
    <property type="project" value="InterPro"/>
</dbReference>
<evidence type="ECO:0000313" key="4">
    <source>
        <dbReference type="Proteomes" id="UP000248688"/>
    </source>
</evidence>
<sequence>MIKRLTILMMGICLMGIHLVHGQSDHTGHRRVTGTYAITNATITTQPGKQLSGSTIIIKDGLIQAIGKNETIPVDAKIIEGDSLFIYAGFIDMGSQAGVEKPEEAKKPENFDPSNPPNDVAGITPERSVLDYWDISDGSVGDWRKVGFTIAQLLPKGEMLPGNAALVVYGATESTNVLDESTGLYAQFETVRGVYPGTTLGLMAKYRELYKNAELKDQHAQLFASNTNGISRPEKNKSLEAFYPVINKQVPVIFEAKEELEIRRVLKLQQELGFELVITDLEEGSNLAQELLEANAQVVLSLDLPDDKAAEADLKEATEAAKSAHKRVVEAYNSSLANAGKFEKAGVKFGFSSNHVKQEDALKNLRLMISHGLSEEGALAALTTHPAQILGIDNFAGTIEKGKLANLVIATDSIFSEEAKINYVMADGYLFEYDVTKSKKGNGEAKNLTGKWNYTSETPGGTSSGEIRFSDKSGNLSGEIDVDDPNGGGTITRELENISYNGKDLSFTFSITVQGQKLTVSTKGKVDGADFNGTISIRDMGNFSLTAKKVPDLKF</sequence>
<dbReference type="SUPFAM" id="SSF51556">
    <property type="entry name" value="Metallo-dependent hydrolases"/>
    <property type="match status" value="1"/>
</dbReference>
<organism evidence="3 4">
    <name type="scientific">Echinicola strongylocentroti</name>
    <dbReference type="NCBI Taxonomy" id="1795355"/>
    <lineage>
        <taxon>Bacteria</taxon>
        <taxon>Pseudomonadati</taxon>
        <taxon>Bacteroidota</taxon>
        <taxon>Cytophagia</taxon>
        <taxon>Cytophagales</taxon>
        <taxon>Cyclobacteriaceae</taxon>
        <taxon>Echinicola</taxon>
    </lineage>
</organism>
<name>A0A2Z4IP98_9BACT</name>
<dbReference type="KEGG" id="est:DN752_24010"/>
<dbReference type="InterPro" id="IPR032466">
    <property type="entry name" value="Metal_Hydrolase"/>
</dbReference>
<dbReference type="InterPro" id="IPR011059">
    <property type="entry name" value="Metal-dep_hydrolase_composite"/>
</dbReference>
<dbReference type="PANTHER" id="PTHR43135:SF3">
    <property type="entry name" value="ALPHA-D-RIBOSE 1-METHYLPHOSPHONATE 5-TRIPHOSPHATE DIPHOSPHATASE"/>
    <property type="match status" value="1"/>
</dbReference>
<gene>
    <name evidence="3" type="ORF">DN752_24010</name>
</gene>
<dbReference type="RefSeq" id="WP_112786314.1">
    <property type="nucleotide sequence ID" value="NZ_CP030041.1"/>
</dbReference>
<feature type="compositionally biased region" description="Basic and acidic residues" evidence="1">
    <location>
        <begin position="100"/>
        <end position="110"/>
    </location>
</feature>
<accession>A0A2Z4IP98</accession>
<dbReference type="Gene3D" id="3.20.20.140">
    <property type="entry name" value="Metal-dependent hydrolases"/>
    <property type="match status" value="1"/>
</dbReference>
<feature type="region of interest" description="Disordered" evidence="1">
    <location>
        <begin position="98"/>
        <end position="123"/>
    </location>
</feature>
<dbReference type="EMBL" id="CP030041">
    <property type="protein sequence ID" value="AWW32942.1"/>
    <property type="molecule type" value="Genomic_DNA"/>
</dbReference>
<keyword evidence="4" id="KW-1185">Reference proteome</keyword>
<evidence type="ECO:0000259" key="2">
    <source>
        <dbReference type="Pfam" id="PF01979"/>
    </source>
</evidence>